<dbReference type="EMBL" id="DVJS01000269">
    <property type="protein sequence ID" value="HIS98480.1"/>
    <property type="molecule type" value="Genomic_DNA"/>
</dbReference>
<accession>A0A9D1G6P8</accession>
<protein>
    <submittedName>
        <fullName evidence="3">VCBS repeat-containing protein</fullName>
    </submittedName>
</protein>
<evidence type="ECO:0000256" key="1">
    <source>
        <dbReference type="ARBA" id="ARBA00022729"/>
    </source>
</evidence>
<evidence type="ECO:0000256" key="2">
    <source>
        <dbReference type="SAM" id="SignalP"/>
    </source>
</evidence>
<name>A0A9D1G6P8_9FIRM</name>
<dbReference type="PANTHER" id="PTHR44103">
    <property type="entry name" value="PROPROTEIN CONVERTASE P"/>
    <property type="match status" value="1"/>
</dbReference>
<evidence type="ECO:0000313" key="4">
    <source>
        <dbReference type="Proteomes" id="UP000886876"/>
    </source>
</evidence>
<proteinExistence type="predicted"/>
<dbReference type="AlphaFoldDB" id="A0A9D1G6P8"/>
<dbReference type="SUPFAM" id="SSF69318">
    <property type="entry name" value="Integrin alpha N-terminal domain"/>
    <property type="match status" value="1"/>
</dbReference>
<dbReference type="PANTHER" id="PTHR44103:SF1">
    <property type="entry name" value="PROPROTEIN CONVERTASE P"/>
    <property type="match status" value="1"/>
</dbReference>
<feature type="signal peptide" evidence="2">
    <location>
        <begin position="1"/>
        <end position="22"/>
    </location>
</feature>
<feature type="chain" id="PRO_5038468759" evidence="2">
    <location>
        <begin position="23"/>
        <end position="1015"/>
    </location>
</feature>
<comment type="caution">
    <text evidence="3">The sequence shown here is derived from an EMBL/GenBank/DDBJ whole genome shotgun (WGS) entry which is preliminary data.</text>
</comment>
<gene>
    <name evidence="3" type="ORF">IAD42_10940</name>
</gene>
<dbReference type="Proteomes" id="UP000886876">
    <property type="component" value="Unassembled WGS sequence"/>
</dbReference>
<sequence length="1015" mass="110937">MKKSLSIILCCALLLGLLSGCGDIKIPFIDNDDNSVKQNELPAASVSLSSSNADENELRVAVLYDSSSGSGYWEDCYSRFCQPLLLGLTAEAVDVSGEYSLEGYDILYPDESIMSCSRADALKGEITSFVEAGGGVFLTNGFYDFFDKDFIGAKSFHEVEDYPYNMQYPEVTEDLQELQEITKDFYTLYEAYTDFPELEGLERGVGMKPSTAVALCTRAGLALSTVNMYGEGYVFFASGLLPNPYSISGTMLEKRDDDQLYLSDTAISATRLLENAFAAFYQKRNLGYAVWRVYGSFGNPVMSWELHFEELGGFADGSGVAFAELCREYQQIPSYTLVRNSYTWFIRAETVSTLLGKSGGTLSFSMDYYENAYSSGAHVAAGDEWLTLATITDGGSYFSDYPEYDLRAFPDVGDLDGDGMIDLVCGSADGRIYFYKGEGCKSRLVTQEAVGLTDAEGRELSVSSYSAPVLYDVDSDGILDIVCGAGDGKIYLFLGLGELQYQPMGAIIETGLEGQVLPDVGDLDGDGIIDIICGSNEGRLLAFYGTGVLSFTASGKEISVFGIDGDWIAPRIYDFSGDGKADLLLGTFDGYIAKLLSDGKGGYSSAGFIELDEMNYKGNYYAKFGNNCVPVIADINGDGTDDLVCGSLEYGSSYPIDSEYFPYKAELMEQIKYFRDNYIYVGAHFYTNAYASAEREEYELEQHLKSLALYGVVSNKIGANQHTWYTSSLSQTQTFLSLWNAGFLWNTGYAAPGDLDPFPQASAKNVISLPFFLTQDGEWTLLLQNCCTLLYSSESWTDISAKYGMPMCVYYHCDFTAQDDTEAIASIETVQAFREKFGYSFVMENQVASAAAAAINQSLDVVGNSEERFDIELVSSGITNTFPLYSGDYQVSTGVRVSLGEALADKDIRTDADVWHRDGNELYVSTNRPVRVYEALESEPEAASEHLTKINLPATVSTHEGGASVGFRDGGYMEVETSVAATTESEGWTVTLLESGGTRFSKYGAASALIISYGK</sequence>
<organism evidence="3 4">
    <name type="scientific">Candidatus Scatomorpha pullistercoris</name>
    <dbReference type="NCBI Taxonomy" id="2840929"/>
    <lineage>
        <taxon>Bacteria</taxon>
        <taxon>Bacillati</taxon>
        <taxon>Bacillota</taxon>
        <taxon>Clostridia</taxon>
        <taxon>Eubacteriales</taxon>
        <taxon>Candidatus Scatomorpha</taxon>
    </lineage>
</organism>
<dbReference type="Pfam" id="PF13517">
    <property type="entry name" value="FG-GAP_3"/>
    <property type="match status" value="1"/>
</dbReference>
<reference evidence="3" key="1">
    <citation type="submission" date="2020-10" db="EMBL/GenBank/DDBJ databases">
        <authorList>
            <person name="Gilroy R."/>
        </authorList>
    </citation>
    <scope>NUCLEOTIDE SEQUENCE</scope>
    <source>
        <strain evidence="3">ChiHecec3B27-6122</strain>
    </source>
</reference>
<dbReference type="PROSITE" id="PS51257">
    <property type="entry name" value="PROKAR_LIPOPROTEIN"/>
    <property type="match status" value="1"/>
</dbReference>
<dbReference type="Gene3D" id="2.130.10.130">
    <property type="entry name" value="Integrin alpha, N-terminal"/>
    <property type="match status" value="1"/>
</dbReference>
<keyword evidence="1 2" id="KW-0732">Signal</keyword>
<dbReference type="InterPro" id="IPR028994">
    <property type="entry name" value="Integrin_alpha_N"/>
</dbReference>
<dbReference type="InterPro" id="IPR013517">
    <property type="entry name" value="FG-GAP"/>
</dbReference>
<reference evidence="3" key="2">
    <citation type="journal article" date="2021" name="PeerJ">
        <title>Extensive microbial diversity within the chicken gut microbiome revealed by metagenomics and culture.</title>
        <authorList>
            <person name="Gilroy R."/>
            <person name="Ravi A."/>
            <person name="Getino M."/>
            <person name="Pursley I."/>
            <person name="Horton D.L."/>
            <person name="Alikhan N.F."/>
            <person name="Baker D."/>
            <person name="Gharbi K."/>
            <person name="Hall N."/>
            <person name="Watson M."/>
            <person name="Adriaenssens E.M."/>
            <person name="Foster-Nyarko E."/>
            <person name="Jarju S."/>
            <person name="Secka A."/>
            <person name="Antonio M."/>
            <person name="Oren A."/>
            <person name="Chaudhuri R.R."/>
            <person name="La Ragione R."/>
            <person name="Hildebrand F."/>
            <person name="Pallen M.J."/>
        </authorList>
    </citation>
    <scope>NUCLEOTIDE SEQUENCE</scope>
    <source>
        <strain evidence="3">ChiHecec3B27-6122</strain>
    </source>
</reference>
<evidence type="ECO:0000313" key="3">
    <source>
        <dbReference type="EMBL" id="HIS98480.1"/>
    </source>
</evidence>